<reference evidence="2" key="1">
    <citation type="journal article" date="2020" name="J. ISSAAS">
        <title>Lactobacilli and other gastrointestinal microbiota of Peromyscus leucopus, reservoir host for agents of Lyme disease and other zoonoses in North America.</title>
        <authorList>
            <person name="Milovic A."/>
            <person name="Bassam K."/>
            <person name="Shao H."/>
            <person name="Chatzistamou I."/>
            <person name="Tufts D.M."/>
            <person name="Diuk-Wasser M."/>
            <person name="Barbour A.G."/>
        </authorList>
    </citation>
    <scope>NUCLEOTIDE SEQUENCE</scope>
    <source>
        <strain evidence="2">LL90</strain>
    </source>
</reference>
<dbReference type="AlphaFoldDB" id="A0A6G8F2S3"/>
<gene>
    <name evidence="2" type="ORF">PlAlph_5070</name>
</gene>
<dbReference type="PIRSF" id="PIRSF005902">
    <property type="entry name" value="DNase_TatD"/>
    <property type="match status" value="1"/>
</dbReference>
<dbReference type="InterPro" id="IPR001130">
    <property type="entry name" value="TatD-like"/>
</dbReference>
<dbReference type="SUPFAM" id="SSF51556">
    <property type="entry name" value="Metallo-dependent hydrolases"/>
    <property type="match status" value="1"/>
</dbReference>
<feature type="binding site" evidence="1">
    <location>
        <position position="7"/>
    </location>
    <ligand>
        <name>a divalent metal cation</name>
        <dbReference type="ChEBI" id="CHEBI:60240"/>
        <label>1</label>
    </ligand>
</feature>
<feature type="binding site" evidence="1">
    <location>
        <position position="127"/>
    </location>
    <ligand>
        <name>a divalent metal cation</name>
        <dbReference type="ChEBI" id="CHEBI:60240"/>
        <label>2</label>
    </ligand>
</feature>
<dbReference type="Pfam" id="PF01026">
    <property type="entry name" value="TatD_DNase"/>
    <property type="match status" value="1"/>
</dbReference>
<name>A0A6G8F2S3_9PROT</name>
<dbReference type="Gene3D" id="3.20.20.140">
    <property type="entry name" value="Metal-dependent hydrolases"/>
    <property type="match status" value="1"/>
</dbReference>
<organism evidence="2">
    <name type="scientific">uncultured Alphaproteobacteria bacterium</name>
    <dbReference type="NCBI Taxonomy" id="91750"/>
    <lineage>
        <taxon>Bacteria</taxon>
        <taxon>Pseudomonadati</taxon>
        <taxon>Pseudomonadota</taxon>
        <taxon>Alphaproteobacteria</taxon>
        <taxon>environmental samples</taxon>
    </lineage>
</organism>
<dbReference type="GO" id="GO:0046872">
    <property type="term" value="F:metal ion binding"/>
    <property type="evidence" value="ECO:0007669"/>
    <property type="project" value="UniProtKB-KW"/>
</dbReference>
<feature type="binding site" evidence="1">
    <location>
        <position position="197"/>
    </location>
    <ligand>
        <name>a divalent metal cation</name>
        <dbReference type="ChEBI" id="CHEBI:60240"/>
        <label>1</label>
    </ligand>
</feature>
<dbReference type="GO" id="GO:0016788">
    <property type="term" value="F:hydrolase activity, acting on ester bonds"/>
    <property type="evidence" value="ECO:0007669"/>
    <property type="project" value="InterPro"/>
</dbReference>
<evidence type="ECO:0008006" key="3">
    <source>
        <dbReference type="Google" id="ProtNLM"/>
    </source>
</evidence>
<dbReference type="PANTHER" id="PTHR47176:SF1">
    <property type="entry name" value="OS04G0577500 PROTEIN"/>
    <property type="match status" value="1"/>
</dbReference>
<dbReference type="PANTHER" id="PTHR47176">
    <property type="entry name" value="OSJNBA0020J04.13 PROTEIN"/>
    <property type="match status" value="1"/>
</dbReference>
<accession>A0A6G8F2S3</accession>
<dbReference type="CDD" id="cd01310">
    <property type="entry name" value="TatD_DNAse"/>
    <property type="match status" value="1"/>
</dbReference>
<evidence type="ECO:0000313" key="2">
    <source>
        <dbReference type="EMBL" id="QIM10615.1"/>
    </source>
</evidence>
<evidence type="ECO:0000256" key="1">
    <source>
        <dbReference type="PIRSR" id="PIRSR005902-1"/>
    </source>
</evidence>
<dbReference type="EMBL" id="MN990731">
    <property type="protein sequence ID" value="QIM10615.1"/>
    <property type="molecule type" value="Genomic_DNA"/>
</dbReference>
<feature type="binding site" evidence="1">
    <location>
        <position position="93"/>
    </location>
    <ligand>
        <name>a divalent metal cation</name>
        <dbReference type="ChEBI" id="CHEBI:60240"/>
        <label>1</label>
    </ligand>
</feature>
<proteinExistence type="predicted"/>
<protein>
    <recommendedName>
        <fullName evidence="3">TatD family hydrolase</fullName>
    </recommendedName>
</protein>
<keyword evidence="1" id="KW-0479">Metal-binding</keyword>
<dbReference type="InterPro" id="IPR032466">
    <property type="entry name" value="Metal_Hydrolase"/>
</dbReference>
<sequence length="246" mass="28355">MEFIDLHIHLQDYKANFATDIVKKAQKSGLKKMVCAGTSSRDWEQVSQLSERNPELIIPAFGLHPWHVTKEQSDWEEKLHVFLTAYPKALIGETGLDGLKPDMEMQKKYFEQHIRMANEFHRPLIIHAVKAFAFFDSLWKALPEKFMFHSFNARTEQLQDILRRGGYVSFNASILRNRDCERIVKSVSADRLLFESDGPYQPRDKGGISSPFFISELISAFAAIRGENTEELAARVYQNSLEFINV</sequence>
<feature type="binding site" evidence="1">
    <location>
        <position position="149"/>
    </location>
    <ligand>
        <name>a divalent metal cation</name>
        <dbReference type="ChEBI" id="CHEBI:60240"/>
        <label>2</label>
    </ligand>
</feature>
<feature type="binding site" evidence="1">
    <location>
        <position position="9"/>
    </location>
    <ligand>
        <name>a divalent metal cation</name>
        <dbReference type="ChEBI" id="CHEBI:60240"/>
        <label>1</label>
    </ligand>
</feature>